<gene>
    <name evidence="6" type="ORF">CE91St30_03570</name>
</gene>
<feature type="transmembrane region" description="Helical" evidence="4">
    <location>
        <begin position="369"/>
        <end position="386"/>
    </location>
</feature>
<feature type="transmembrane region" description="Helical" evidence="4">
    <location>
        <begin position="304"/>
        <end position="322"/>
    </location>
</feature>
<keyword evidence="2" id="KW-0238">DNA-binding</keyword>
<dbReference type="InterPro" id="IPR000792">
    <property type="entry name" value="Tscrpt_reg_LuxR_C"/>
</dbReference>
<evidence type="ECO:0000256" key="2">
    <source>
        <dbReference type="ARBA" id="ARBA00023125"/>
    </source>
</evidence>
<name>A0ABN6MCS4_9ACTN</name>
<dbReference type="PROSITE" id="PS50043">
    <property type="entry name" value="HTH_LUXR_2"/>
    <property type="match status" value="1"/>
</dbReference>
<keyword evidence="4" id="KW-0812">Transmembrane</keyword>
<feature type="transmembrane region" description="Helical" evidence="4">
    <location>
        <begin position="12"/>
        <end position="29"/>
    </location>
</feature>
<dbReference type="SUPFAM" id="SSF46894">
    <property type="entry name" value="C-terminal effector domain of the bipartite response regulators"/>
    <property type="match status" value="1"/>
</dbReference>
<sequence length="504" mass="55469">MAEKSKERIADGRWLVAATVGLTLCVAGTEYERYTALWVFETRSVAELASIVVYFAAVLAVLVRRTLKSKSRLYRCKPLLVGLAVVQTAGLAGRCMQAAGVSLGEPFSVIVSVSMHCASILFVLYAEFFLDVGVRKAVSSFAFAIAGAGVLQILVLGFDWTVSIALLFLFVPISIGLLIWSDSRYGPGAREVEREDIAAEVRDSESFARDYPFWEYCTSIALLEVLLIALHSTVMVTQDSGGASFTIQVTSGIGTLVAGAIFYALLRYLQETEFLELLRILVLPLVLVALYISALFGASGVPLYLVPLAVAYSILLLFVWTVPRNYRKGNAPFVFTCIAYFSYRAGWALGIFGIMILPNRYGELLETGIILAAFSVLLVSSAIRLLKYRRNSARRLDEAREVAELQANTDIAFSEACARVAKRFQLTSREGEVLVLLARGRNARHIAESLVISDGTARTHIMHIYQKMEISSQQVLMDIVDDELRAVMGERDGATSFPISSDRR</sequence>
<keyword evidence="1" id="KW-0805">Transcription regulation</keyword>
<feature type="transmembrane region" description="Helical" evidence="4">
    <location>
        <begin position="278"/>
        <end position="298"/>
    </location>
</feature>
<keyword evidence="4" id="KW-1133">Transmembrane helix</keyword>
<evidence type="ECO:0000256" key="4">
    <source>
        <dbReference type="SAM" id="Phobius"/>
    </source>
</evidence>
<dbReference type="Proteomes" id="UP001320544">
    <property type="component" value="Chromosome"/>
</dbReference>
<dbReference type="PANTHER" id="PTHR44688">
    <property type="entry name" value="DNA-BINDING TRANSCRIPTIONAL ACTIVATOR DEVR_DOSR"/>
    <property type="match status" value="1"/>
</dbReference>
<evidence type="ECO:0000259" key="5">
    <source>
        <dbReference type="PROSITE" id="PS50043"/>
    </source>
</evidence>
<feature type="transmembrane region" description="Helical" evidence="4">
    <location>
        <begin position="137"/>
        <end position="156"/>
    </location>
</feature>
<dbReference type="PANTHER" id="PTHR44688:SF16">
    <property type="entry name" value="DNA-BINDING TRANSCRIPTIONAL ACTIVATOR DEVR_DOSR"/>
    <property type="match status" value="1"/>
</dbReference>
<dbReference type="EMBL" id="AP025564">
    <property type="protein sequence ID" value="BDE95024.1"/>
    <property type="molecule type" value="Genomic_DNA"/>
</dbReference>
<feature type="transmembrane region" description="Helical" evidence="4">
    <location>
        <begin position="79"/>
        <end position="101"/>
    </location>
</feature>
<dbReference type="PRINTS" id="PR00038">
    <property type="entry name" value="HTHLUXR"/>
</dbReference>
<dbReference type="Pfam" id="PF00196">
    <property type="entry name" value="GerE"/>
    <property type="match status" value="1"/>
</dbReference>
<feature type="transmembrane region" description="Helical" evidence="4">
    <location>
        <begin position="213"/>
        <end position="233"/>
    </location>
</feature>
<dbReference type="SMART" id="SM00421">
    <property type="entry name" value="HTH_LUXR"/>
    <property type="match status" value="1"/>
</dbReference>
<organism evidence="6 7">
    <name type="scientific">Raoultibacter timonensis</name>
    <dbReference type="NCBI Taxonomy" id="1907662"/>
    <lineage>
        <taxon>Bacteria</taxon>
        <taxon>Bacillati</taxon>
        <taxon>Actinomycetota</taxon>
        <taxon>Coriobacteriia</taxon>
        <taxon>Eggerthellales</taxon>
        <taxon>Eggerthellaceae</taxon>
        <taxon>Raoultibacter</taxon>
    </lineage>
</organism>
<dbReference type="Gene3D" id="1.10.10.10">
    <property type="entry name" value="Winged helix-like DNA-binding domain superfamily/Winged helix DNA-binding domain"/>
    <property type="match status" value="1"/>
</dbReference>
<evidence type="ECO:0000256" key="1">
    <source>
        <dbReference type="ARBA" id="ARBA00023015"/>
    </source>
</evidence>
<evidence type="ECO:0000313" key="7">
    <source>
        <dbReference type="Proteomes" id="UP001320544"/>
    </source>
</evidence>
<dbReference type="RefSeq" id="WP_244411529.1">
    <property type="nucleotide sequence ID" value="NZ_AP025564.1"/>
</dbReference>
<feature type="transmembrane region" description="Helical" evidence="4">
    <location>
        <begin position="107"/>
        <end position="130"/>
    </location>
</feature>
<evidence type="ECO:0000313" key="6">
    <source>
        <dbReference type="EMBL" id="BDE95024.1"/>
    </source>
</evidence>
<dbReference type="InterPro" id="IPR016032">
    <property type="entry name" value="Sig_transdc_resp-reg_C-effctor"/>
</dbReference>
<feature type="transmembrane region" description="Helical" evidence="4">
    <location>
        <begin position="334"/>
        <end position="357"/>
    </location>
</feature>
<reference evidence="6 7" key="1">
    <citation type="submission" date="2022-01" db="EMBL/GenBank/DDBJ databases">
        <title>Novel bile acid biosynthetic pathways are enriched in the microbiome of centenarians.</title>
        <authorList>
            <person name="Sato Y."/>
            <person name="Atarashi K."/>
            <person name="Plichta R.D."/>
            <person name="Arai Y."/>
            <person name="Sasajima S."/>
            <person name="Kearney M.S."/>
            <person name="Suda W."/>
            <person name="Takeshita K."/>
            <person name="Sasaki T."/>
            <person name="Okamoto S."/>
            <person name="Skelly N.A."/>
            <person name="Okamura Y."/>
            <person name="Vlamakis H."/>
            <person name="Li Y."/>
            <person name="Tanoue T."/>
            <person name="Takei H."/>
            <person name="Nittono H."/>
            <person name="Narushima S."/>
            <person name="Irie J."/>
            <person name="Itoh H."/>
            <person name="Moriya K."/>
            <person name="Sugiura Y."/>
            <person name="Suematsu M."/>
            <person name="Moritoki N."/>
            <person name="Shibata S."/>
            <person name="Littman R.D."/>
            <person name="Fischbach A.M."/>
            <person name="Uwamino Y."/>
            <person name="Inoue T."/>
            <person name="Honda A."/>
            <person name="Hattori M."/>
            <person name="Murai T."/>
            <person name="Xavier J.R."/>
            <person name="Hirose N."/>
            <person name="Honda K."/>
        </authorList>
    </citation>
    <scope>NUCLEOTIDE SEQUENCE [LARGE SCALE GENOMIC DNA]</scope>
    <source>
        <strain evidence="6 7">CE91-St30</strain>
    </source>
</reference>
<dbReference type="InterPro" id="IPR036388">
    <property type="entry name" value="WH-like_DNA-bd_sf"/>
</dbReference>
<feature type="transmembrane region" description="Helical" evidence="4">
    <location>
        <begin position="162"/>
        <end position="180"/>
    </location>
</feature>
<keyword evidence="7" id="KW-1185">Reference proteome</keyword>
<proteinExistence type="predicted"/>
<keyword evidence="3" id="KW-0804">Transcription</keyword>
<feature type="transmembrane region" description="Helical" evidence="4">
    <location>
        <begin position="49"/>
        <end position="67"/>
    </location>
</feature>
<protein>
    <recommendedName>
        <fullName evidence="5">HTH luxR-type domain-containing protein</fullName>
    </recommendedName>
</protein>
<keyword evidence="4" id="KW-0472">Membrane</keyword>
<feature type="transmembrane region" description="Helical" evidence="4">
    <location>
        <begin position="245"/>
        <end position="266"/>
    </location>
</feature>
<evidence type="ECO:0000256" key="3">
    <source>
        <dbReference type="ARBA" id="ARBA00023163"/>
    </source>
</evidence>
<accession>A0ABN6MCS4</accession>
<dbReference type="CDD" id="cd06170">
    <property type="entry name" value="LuxR_C_like"/>
    <property type="match status" value="1"/>
</dbReference>
<feature type="domain" description="HTH luxR-type" evidence="5">
    <location>
        <begin position="419"/>
        <end position="484"/>
    </location>
</feature>